<feature type="compositionally biased region" description="Basic and acidic residues" evidence="2">
    <location>
        <begin position="200"/>
        <end position="212"/>
    </location>
</feature>
<evidence type="ECO:0000256" key="2">
    <source>
        <dbReference type="SAM" id="MobiDB-lite"/>
    </source>
</evidence>
<dbReference type="EMBL" id="LFJN01000015">
    <property type="protein sequence ID" value="KPI39267.1"/>
    <property type="molecule type" value="Genomic_DNA"/>
</dbReference>
<accession>A0A0N1NZU3</accession>
<dbReference type="AlphaFoldDB" id="A0A0N1NZU3"/>
<proteinExistence type="predicted"/>
<feature type="compositionally biased region" description="Basic residues" evidence="2">
    <location>
        <begin position="1"/>
        <end position="10"/>
    </location>
</feature>
<evidence type="ECO:0000313" key="4">
    <source>
        <dbReference type="Proteomes" id="UP000038010"/>
    </source>
</evidence>
<dbReference type="GeneID" id="28737293"/>
<dbReference type="Proteomes" id="UP000038010">
    <property type="component" value="Unassembled WGS sequence"/>
</dbReference>
<comment type="caution">
    <text evidence="3">The sequence shown here is derived from an EMBL/GenBank/DDBJ whole genome shotgun (WGS) entry which is preliminary data.</text>
</comment>
<feature type="compositionally biased region" description="Basic and acidic residues" evidence="2">
    <location>
        <begin position="31"/>
        <end position="43"/>
    </location>
</feature>
<protein>
    <submittedName>
        <fullName evidence="3">Uncharacterized protein</fullName>
    </submittedName>
</protein>
<feature type="region of interest" description="Disordered" evidence="2">
    <location>
        <begin position="694"/>
        <end position="741"/>
    </location>
</feature>
<dbReference type="OrthoDB" id="4144201at2759"/>
<organism evidence="3 4">
    <name type="scientific">Cyphellophora attinorum</name>
    <dbReference type="NCBI Taxonomy" id="1664694"/>
    <lineage>
        <taxon>Eukaryota</taxon>
        <taxon>Fungi</taxon>
        <taxon>Dikarya</taxon>
        <taxon>Ascomycota</taxon>
        <taxon>Pezizomycotina</taxon>
        <taxon>Eurotiomycetes</taxon>
        <taxon>Chaetothyriomycetidae</taxon>
        <taxon>Chaetothyriales</taxon>
        <taxon>Cyphellophoraceae</taxon>
        <taxon>Cyphellophora</taxon>
    </lineage>
</organism>
<feature type="region of interest" description="Disordered" evidence="2">
    <location>
        <begin position="198"/>
        <end position="229"/>
    </location>
</feature>
<dbReference type="RefSeq" id="XP_017999230.1">
    <property type="nucleotide sequence ID" value="XM_018145413.1"/>
</dbReference>
<feature type="compositionally biased region" description="Low complexity" evidence="2">
    <location>
        <begin position="214"/>
        <end position="226"/>
    </location>
</feature>
<evidence type="ECO:0000313" key="3">
    <source>
        <dbReference type="EMBL" id="KPI39267.1"/>
    </source>
</evidence>
<keyword evidence="4" id="KW-1185">Reference proteome</keyword>
<sequence>MGKGKAKKAKASPILDPSSSPPPHSICTCGHSHDPPRAADGHNVEGWTNEDIRIYNELLTERAKLEKEKNELEQKSARHQAERALLNEDAAAFDGQFKVQLSGEYKFTGSSPCCLDFSSDPVLSRNKCHHEICSRAKSRGISWMELDTIKYYQTRITSERTTRMKNALRKQRDVELERVKKDDDDELALRNRRTALLDKTNAKKIEPKDKRSSSRSPASHSDPMSSLAHDNAVLDAVRANETVAREIHAKMDRIRKNFQAGKIDAAKAKSMLDATSKEMAQATQASEHFRDMILSTTSSQEFQYAQSTLSRALSASLSPSSKDAFSQALNVMKGFFSASDQRDMQAAIADLRNVIDMNTPMLSTQYKNSKSLDDLRSLPNCKGFSISFTIHGETKTCTDVVELFSHCGRADDPEILLQAAAKTKIDVKLVDAYEAAHEVEVNACAKAITQMAEMNRTAASAKTMFEQMKSIRDKAIADSPLPPWTEREMTRWMEDTLVNQLAGALWKTATKAVKEAGTVNERELQGMIISAVILYSDKVPGQYVHYLELVEAHFYKRRNSDPEMCQALDRVLKHVRSEVCGFLEKAQQRNKEVGKQNPTPPKTPAKSSTTPSSHDTIISAAVQNADAIAAQITPLQQMFETIISSNNTLSEAAKRQLGDDLKTFNTQPSARTNKELIARIRDQMNELSGDYLAHVGGSAKQPASVNGNKEPNKSNGSSVTPTSAAAKTSKFHEDLVAPPPPHPSDTLHPLAQEYINGREAKLSNGHAHSIATPPKLDPGTFDTTASINPPPYIANEGRRVRHASAVKVKHVAVNTPKISSSLATSVPAVTTTSSASAASTTSSPAQASSSTTSSNSRETTIQTQLATFRSSLDLLRMTAEPPNALGKDGLGLKDPFMGIVGKIEEQYNGHVAMAKAIAGVNGWSGLEEWLSAKKQG</sequence>
<feature type="compositionally biased region" description="Polar residues" evidence="2">
    <location>
        <begin position="701"/>
        <end position="726"/>
    </location>
</feature>
<feature type="compositionally biased region" description="Low complexity" evidence="2">
    <location>
        <begin position="833"/>
        <end position="856"/>
    </location>
</feature>
<feature type="compositionally biased region" description="Low complexity" evidence="2">
    <location>
        <begin position="604"/>
        <end position="613"/>
    </location>
</feature>
<keyword evidence="1" id="KW-0175">Coiled coil</keyword>
<feature type="region of interest" description="Disordered" evidence="2">
    <location>
        <begin position="587"/>
        <end position="614"/>
    </location>
</feature>
<dbReference type="VEuPathDB" id="FungiDB:AB675_5219"/>
<gene>
    <name evidence="3" type="ORF">AB675_5219</name>
</gene>
<name>A0A0N1NZU3_9EURO</name>
<feature type="coiled-coil region" evidence="1">
    <location>
        <begin position="55"/>
        <end position="89"/>
    </location>
</feature>
<reference evidence="3 4" key="1">
    <citation type="submission" date="2015-06" db="EMBL/GenBank/DDBJ databases">
        <title>Draft genome of the ant-associated black yeast Phialophora attae CBS 131958.</title>
        <authorList>
            <person name="Moreno L.F."/>
            <person name="Stielow B.J."/>
            <person name="de Hoog S."/>
            <person name="Vicente V.A."/>
            <person name="Weiss V.A."/>
            <person name="de Vries M."/>
            <person name="Cruz L.M."/>
            <person name="Souza E.M."/>
        </authorList>
    </citation>
    <scope>NUCLEOTIDE SEQUENCE [LARGE SCALE GENOMIC DNA]</scope>
    <source>
        <strain evidence="3 4">CBS 131958</strain>
    </source>
</reference>
<feature type="region of interest" description="Disordered" evidence="2">
    <location>
        <begin position="833"/>
        <end position="860"/>
    </location>
</feature>
<evidence type="ECO:0000256" key="1">
    <source>
        <dbReference type="SAM" id="Coils"/>
    </source>
</evidence>
<feature type="region of interest" description="Disordered" evidence="2">
    <location>
        <begin position="1"/>
        <end position="44"/>
    </location>
</feature>